<dbReference type="InterPro" id="IPR016181">
    <property type="entry name" value="Acyl_CoA_acyltransferase"/>
</dbReference>
<dbReference type="InterPro" id="IPR000182">
    <property type="entry name" value="GNAT_dom"/>
</dbReference>
<feature type="region of interest" description="Disordered" evidence="1">
    <location>
        <begin position="111"/>
        <end position="133"/>
    </location>
</feature>
<comment type="caution">
    <text evidence="3">The sequence shown here is derived from an EMBL/GenBank/DDBJ whole genome shotgun (WGS) entry which is preliminary data.</text>
</comment>
<dbReference type="Pfam" id="PF13302">
    <property type="entry name" value="Acetyltransf_3"/>
    <property type="match status" value="1"/>
</dbReference>
<dbReference type="EMBL" id="AODQ01000082">
    <property type="protein sequence ID" value="EMR01933.1"/>
    <property type="molecule type" value="Genomic_DNA"/>
</dbReference>
<keyword evidence="4" id="KW-1185">Reference proteome</keyword>
<gene>
    <name evidence="3" type="ORF">ADICEAN_02956</name>
</gene>
<name>M7MZS3_9BACT</name>
<protein>
    <recommendedName>
        <fullName evidence="2">N-acetyltransferase domain-containing protein</fullName>
    </recommendedName>
</protein>
<dbReference type="SUPFAM" id="SSF55729">
    <property type="entry name" value="Acyl-CoA N-acyltransferases (Nat)"/>
    <property type="match status" value="1"/>
</dbReference>
<dbReference type="STRING" id="1279009.ADICEAN_02956"/>
<evidence type="ECO:0000259" key="2">
    <source>
        <dbReference type="Pfam" id="PF13302"/>
    </source>
</evidence>
<feature type="domain" description="N-acetyltransferase" evidence="2">
    <location>
        <begin position="19"/>
        <end position="93"/>
    </location>
</feature>
<evidence type="ECO:0000313" key="4">
    <source>
        <dbReference type="Proteomes" id="UP000011910"/>
    </source>
</evidence>
<dbReference type="InterPro" id="IPR051531">
    <property type="entry name" value="N-acetyltransferase"/>
</dbReference>
<evidence type="ECO:0000313" key="3">
    <source>
        <dbReference type="EMBL" id="EMR01933.1"/>
    </source>
</evidence>
<proteinExistence type="predicted"/>
<dbReference type="AlphaFoldDB" id="M7MZS3"/>
<dbReference type="PANTHER" id="PTHR43792">
    <property type="entry name" value="GNAT FAMILY, PUTATIVE (AFU_ORTHOLOGUE AFUA_3G00765)-RELATED-RELATED"/>
    <property type="match status" value="1"/>
</dbReference>
<evidence type="ECO:0000256" key="1">
    <source>
        <dbReference type="SAM" id="MobiDB-lite"/>
    </source>
</evidence>
<sequence length="133" mass="14260">MAPPGTSAPLYPYVFSSDRLGFRPWQPADLEPLHVLNSNPEVMAHFPGLPSKSESRAFITRMQQLYTRRGFCYFAVETLAQGEFIGFIGLAEQTFTAPFTPVLTLAGGSNAVPGTGATPQKEPGPACSGPLKS</sequence>
<dbReference type="GO" id="GO:0016747">
    <property type="term" value="F:acyltransferase activity, transferring groups other than amino-acyl groups"/>
    <property type="evidence" value="ECO:0007669"/>
    <property type="project" value="InterPro"/>
</dbReference>
<accession>M7MZS3</accession>
<dbReference type="Gene3D" id="3.40.630.30">
    <property type="match status" value="1"/>
</dbReference>
<reference evidence="3 4" key="1">
    <citation type="journal article" date="2013" name="Genome Announc.">
        <title>Draft Genome Sequence of Cesiribacter andamanensis Strain AMV16T, Isolated from a Soil Sample from a Mud Volcano in the Andaman Islands, India.</title>
        <authorList>
            <person name="Shivaji S."/>
            <person name="Ara S."/>
            <person name="Begum Z."/>
            <person name="Srinivas T.N."/>
            <person name="Singh A."/>
            <person name="Kumar Pinnaka A."/>
        </authorList>
    </citation>
    <scope>NUCLEOTIDE SEQUENCE [LARGE SCALE GENOMIC DNA]</scope>
    <source>
        <strain evidence="3 4">AMV16</strain>
    </source>
</reference>
<dbReference type="PANTHER" id="PTHR43792:SF1">
    <property type="entry name" value="N-ACETYLTRANSFERASE DOMAIN-CONTAINING PROTEIN"/>
    <property type="match status" value="1"/>
</dbReference>
<organism evidence="3 4">
    <name type="scientific">Cesiribacter andamanensis AMV16</name>
    <dbReference type="NCBI Taxonomy" id="1279009"/>
    <lineage>
        <taxon>Bacteria</taxon>
        <taxon>Pseudomonadati</taxon>
        <taxon>Bacteroidota</taxon>
        <taxon>Cytophagia</taxon>
        <taxon>Cytophagales</taxon>
        <taxon>Cesiribacteraceae</taxon>
        <taxon>Cesiribacter</taxon>
    </lineage>
</organism>
<dbReference type="Proteomes" id="UP000011910">
    <property type="component" value="Unassembled WGS sequence"/>
</dbReference>
<dbReference type="eggNOG" id="COG1670">
    <property type="taxonomic scope" value="Bacteria"/>
</dbReference>